<evidence type="ECO:0000259" key="4">
    <source>
        <dbReference type="PROSITE" id="PS50222"/>
    </source>
</evidence>
<dbReference type="Pfam" id="PF00168">
    <property type="entry name" value="C2"/>
    <property type="match status" value="1"/>
</dbReference>
<evidence type="ECO:0000313" key="6">
    <source>
        <dbReference type="Proteomes" id="UP000186817"/>
    </source>
</evidence>
<keyword evidence="2" id="KW-0812">Transmembrane</keyword>
<dbReference type="CDD" id="cd00030">
    <property type="entry name" value="C2"/>
    <property type="match status" value="1"/>
</dbReference>
<evidence type="ECO:0000313" key="5">
    <source>
        <dbReference type="EMBL" id="OLQ04365.1"/>
    </source>
</evidence>
<dbReference type="PROSITE" id="PS50222">
    <property type="entry name" value="EF_HAND_2"/>
    <property type="match status" value="1"/>
</dbReference>
<feature type="domain" description="C2" evidence="3">
    <location>
        <begin position="242"/>
        <end position="366"/>
    </location>
</feature>
<dbReference type="InterPro" id="IPR002048">
    <property type="entry name" value="EF_hand_dom"/>
</dbReference>
<feature type="domain" description="EF-hand" evidence="4">
    <location>
        <begin position="139"/>
        <end position="174"/>
    </location>
</feature>
<dbReference type="SUPFAM" id="SSF49562">
    <property type="entry name" value="C2 domain (Calcium/lipid-binding domain, CaLB)"/>
    <property type="match status" value="1"/>
</dbReference>
<dbReference type="OrthoDB" id="412919at2759"/>
<proteinExistence type="predicted"/>
<keyword evidence="1" id="KW-0106">Calcium</keyword>
<evidence type="ECO:0000256" key="1">
    <source>
        <dbReference type="ARBA" id="ARBA00022837"/>
    </source>
</evidence>
<dbReference type="GO" id="GO:0010628">
    <property type="term" value="P:positive regulation of gene expression"/>
    <property type="evidence" value="ECO:0007669"/>
    <property type="project" value="TreeGrafter"/>
</dbReference>
<dbReference type="Gene3D" id="2.60.40.150">
    <property type="entry name" value="C2 domain"/>
    <property type="match status" value="1"/>
</dbReference>
<gene>
    <name evidence="5" type="primary">SYT2</name>
    <name evidence="5" type="ORF">AK812_SmicGene12638</name>
</gene>
<dbReference type="Gene3D" id="1.10.238.10">
    <property type="entry name" value="EF-hand"/>
    <property type="match status" value="1"/>
</dbReference>
<comment type="caution">
    <text evidence="5">The sequence shown here is derived from an EMBL/GenBank/DDBJ whole genome shotgun (WGS) entry which is preliminary data.</text>
</comment>
<organism evidence="5 6">
    <name type="scientific">Symbiodinium microadriaticum</name>
    <name type="common">Dinoflagellate</name>
    <name type="synonym">Zooxanthella microadriatica</name>
    <dbReference type="NCBI Taxonomy" id="2951"/>
    <lineage>
        <taxon>Eukaryota</taxon>
        <taxon>Sar</taxon>
        <taxon>Alveolata</taxon>
        <taxon>Dinophyceae</taxon>
        <taxon>Suessiales</taxon>
        <taxon>Symbiodiniaceae</taxon>
        <taxon>Symbiodinium</taxon>
    </lineage>
</organism>
<dbReference type="GO" id="GO:0005509">
    <property type="term" value="F:calcium ion binding"/>
    <property type="evidence" value="ECO:0007669"/>
    <property type="project" value="InterPro"/>
</dbReference>
<dbReference type="PANTHER" id="PTHR47800:SF5">
    <property type="entry name" value="FER-1-LIKE PROTEIN 6"/>
    <property type="match status" value="1"/>
</dbReference>
<dbReference type="PANTHER" id="PTHR47800">
    <property type="entry name" value="C2 DOMAIN-CONTAINING PROTEIN"/>
    <property type="match status" value="1"/>
</dbReference>
<dbReference type="InterPro" id="IPR035892">
    <property type="entry name" value="C2_domain_sf"/>
</dbReference>
<dbReference type="InterPro" id="IPR000008">
    <property type="entry name" value="C2_dom"/>
</dbReference>
<dbReference type="PROSITE" id="PS50004">
    <property type="entry name" value="C2"/>
    <property type="match status" value="1"/>
</dbReference>
<sequence>MKDIHLWRGGPFHMMGAQRDGVDLAPSQAQWQSRLRTGSPLRLQSTDSDAAKYLETKYFSSVEQSMRSLFMHATLVDGPAVVFDEIAALGGALGSVMAYLFLGCIILSAFTVLNMLIGILCEVINKVSEAEKEEAQIRYLKRHLQDIFECYDVNQDKSIGEKEFALLLQNLEFREILSKFGTDIQDLQDIMAAVYNERAGTSVEFNELIGVVLRLKGGNNAQVTDIVDLRKCVKSVSDKLECLLDPTKVPRGPPQPLIESIEVRIIKARGLRNADLVPLTGKSDVYCKCVVLGKPGTGVVTRVIHDTTNPVWDEAFVMADYQFGEHLRFQLFDQDWRIIKEDDYLGSTVLESQSFCPQGFEGELRLFGGGKGIEAYLEVKVTVKLMPVEEKNDKKSTLSDSSVCSDYSAGTSNMALLLARLDDIYASQRRLSTSLQRLEERMDVVEVAVTRTTPSPDLRL</sequence>
<feature type="transmembrane region" description="Helical" evidence="2">
    <location>
        <begin position="96"/>
        <end position="120"/>
    </location>
</feature>
<dbReference type="EMBL" id="LSRX01000213">
    <property type="protein sequence ID" value="OLQ04365.1"/>
    <property type="molecule type" value="Genomic_DNA"/>
</dbReference>
<evidence type="ECO:0000256" key="2">
    <source>
        <dbReference type="SAM" id="Phobius"/>
    </source>
</evidence>
<dbReference type="InterPro" id="IPR011992">
    <property type="entry name" value="EF-hand-dom_pair"/>
</dbReference>
<reference evidence="5 6" key="1">
    <citation type="submission" date="2016-02" db="EMBL/GenBank/DDBJ databases">
        <title>Genome analysis of coral dinoflagellate symbionts highlights evolutionary adaptations to a symbiotic lifestyle.</title>
        <authorList>
            <person name="Aranda M."/>
            <person name="Li Y."/>
            <person name="Liew Y.J."/>
            <person name="Baumgarten S."/>
            <person name="Simakov O."/>
            <person name="Wilson M."/>
            <person name="Piel J."/>
            <person name="Ashoor H."/>
            <person name="Bougouffa S."/>
            <person name="Bajic V.B."/>
            <person name="Ryu T."/>
            <person name="Ravasi T."/>
            <person name="Bayer T."/>
            <person name="Micklem G."/>
            <person name="Kim H."/>
            <person name="Bhak J."/>
            <person name="Lajeunesse T.C."/>
            <person name="Voolstra C.R."/>
        </authorList>
    </citation>
    <scope>NUCLEOTIDE SEQUENCE [LARGE SCALE GENOMIC DNA]</scope>
    <source>
        <strain evidence="5 6">CCMP2467</strain>
    </source>
</reference>
<keyword evidence="2" id="KW-1133">Transmembrane helix</keyword>
<dbReference type="Proteomes" id="UP000186817">
    <property type="component" value="Unassembled WGS sequence"/>
</dbReference>
<dbReference type="AlphaFoldDB" id="A0A1Q9EAB5"/>
<dbReference type="SMART" id="SM00239">
    <property type="entry name" value="C2"/>
    <property type="match status" value="1"/>
</dbReference>
<dbReference type="PROSITE" id="PS00018">
    <property type="entry name" value="EF_HAND_1"/>
    <property type="match status" value="1"/>
</dbReference>
<name>A0A1Q9EAB5_SYMMI</name>
<dbReference type="InterPro" id="IPR018247">
    <property type="entry name" value="EF_Hand_1_Ca_BS"/>
</dbReference>
<keyword evidence="6" id="KW-1185">Reference proteome</keyword>
<accession>A0A1Q9EAB5</accession>
<protein>
    <submittedName>
        <fullName evidence="5">Synaptotagmin-2</fullName>
    </submittedName>
</protein>
<dbReference type="SUPFAM" id="SSF47473">
    <property type="entry name" value="EF-hand"/>
    <property type="match status" value="1"/>
</dbReference>
<keyword evidence="2" id="KW-0472">Membrane</keyword>
<evidence type="ECO:0000259" key="3">
    <source>
        <dbReference type="PROSITE" id="PS50004"/>
    </source>
</evidence>
<dbReference type="Gene3D" id="1.10.287.70">
    <property type="match status" value="1"/>
</dbReference>